<organism evidence="1 2">
    <name type="scientific">Kibdelosporangium banguiense</name>
    <dbReference type="NCBI Taxonomy" id="1365924"/>
    <lineage>
        <taxon>Bacteria</taxon>
        <taxon>Bacillati</taxon>
        <taxon>Actinomycetota</taxon>
        <taxon>Actinomycetes</taxon>
        <taxon>Pseudonocardiales</taxon>
        <taxon>Pseudonocardiaceae</taxon>
        <taxon>Kibdelosporangium</taxon>
    </lineage>
</organism>
<evidence type="ECO:0000313" key="2">
    <source>
        <dbReference type="Proteomes" id="UP001519332"/>
    </source>
</evidence>
<sequence length="129" mass="13918">MSYIKLVGHYVHQLPDHISVGNVGFQITLGNGTVVEFPAPFVPINPRLGIAPLVVPNGETGVAIDFSRWSPIRTGPDVIAKFPLNFSDQSMAVKVGRAFDADPATSWTDPVSSVTTWLRTWGPANGLTF</sequence>
<accession>A0ABS4TDB0</accession>
<reference evidence="1 2" key="1">
    <citation type="submission" date="2021-03" db="EMBL/GenBank/DDBJ databases">
        <title>Sequencing the genomes of 1000 actinobacteria strains.</title>
        <authorList>
            <person name="Klenk H.-P."/>
        </authorList>
    </citation>
    <scope>NUCLEOTIDE SEQUENCE [LARGE SCALE GENOMIC DNA]</scope>
    <source>
        <strain evidence="1 2">DSM 46670</strain>
    </source>
</reference>
<keyword evidence="2" id="KW-1185">Reference proteome</keyword>
<comment type="caution">
    <text evidence="1">The sequence shown here is derived from an EMBL/GenBank/DDBJ whole genome shotgun (WGS) entry which is preliminary data.</text>
</comment>
<evidence type="ECO:0000313" key="1">
    <source>
        <dbReference type="EMBL" id="MBP2322408.1"/>
    </source>
</evidence>
<dbReference type="Proteomes" id="UP001519332">
    <property type="component" value="Unassembled WGS sequence"/>
</dbReference>
<gene>
    <name evidence="1" type="ORF">JOF56_002793</name>
</gene>
<dbReference type="RefSeq" id="WP_209637842.1">
    <property type="nucleotide sequence ID" value="NZ_JAGINW010000001.1"/>
</dbReference>
<name>A0ABS4TDB0_9PSEU</name>
<dbReference type="EMBL" id="JAGINW010000001">
    <property type="protein sequence ID" value="MBP2322408.1"/>
    <property type="molecule type" value="Genomic_DNA"/>
</dbReference>
<proteinExistence type="predicted"/>
<protein>
    <submittedName>
        <fullName evidence="1">Uncharacterized protein</fullName>
    </submittedName>
</protein>